<feature type="domain" description="Thiamin pyrophosphokinase thiamin-binding" evidence="6">
    <location>
        <begin position="144"/>
        <end position="207"/>
    </location>
</feature>
<evidence type="ECO:0000313" key="8">
    <source>
        <dbReference type="Proteomes" id="UP001144256"/>
    </source>
</evidence>
<dbReference type="InterPro" id="IPR006282">
    <property type="entry name" value="Thi_PPkinase"/>
</dbReference>
<evidence type="ECO:0000256" key="1">
    <source>
        <dbReference type="ARBA" id="ARBA00022679"/>
    </source>
</evidence>
<keyword evidence="4" id="KW-0067">ATP-binding</keyword>
<protein>
    <recommendedName>
        <fullName evidence="5">Thiamine diphosphokinase</fullName>
        <ecNumber evidence="5">2.7.6.2</ecNumber>
    </recommendedName>
</protein>
<evidence type="ECO:0000256" key="4">
    <source>
        <dbReference type="ARBA" id="ARBA00022840"/>
    </source>
</evidence>
<dbReference type="Gene3D" id="3.40.50.10240">
    <property type="entry name" value="Thiamin pyrophosphokinase, catalytic domain"/>
    <property type="match status" value="1"/>
</dbReference>
<dbReference type="SUPFAM" id="SSF63999">
    <property type="entry name" value="Thiamin pyrophosphokinase, catalytic domain"/>
    <property type="match status" value="1"/>
</dbReference>
<dbReference type="RefSeq" id="WP_281818970.1">
    <property type="nucleotide sequence ID" value="NZ_BRLB01000020.1"/>
</dbReference>
<dbReference type="AlphaFoldDB" id="A0A9W6DHL7"/>
<keyword evidence="1" id="KW-0808">Transferase</keyword>
<evidence type="ECO:0000256" key="5">
    <source>
        <dbReference type="NCBIfam" id="TIGR01378"/>
    </source>
</evidence>
<dbReference type="CDD" id="cd07995">
    <property type="entry name" value="TPK"/>
    <property type="match status" value="1"/>
</dbReference>
<sequence>MKTLIVTGGTIDLDFLKKFTDCNRYDYIIGVDKGAQYMYNINLKPNLVVGDFDSIDPKIIDTLTHDPKILIDNFIAEKDETDTHLAIMKAIDMGSTHIDIFGGIGSRMDHTLANIHILMIPLEKNVKCRIINKNNIITLIDVTTSFERSDYKYISLIPLTNEVSGITTAGLKYPLFGYTMKKGISIGVSNEFTEKQAKICIKEGILIVIRSRD</sequence>
<dbReference type="GO" id="GO:0005524">
    <property type="term" value="F:ATP binding"/>
    <property type="evidence" value="ECO:0007669"/>
    <property type="project" value="UniProtKB-KW"/>
</dbReference>
<dbReference type="SUPFAM" id="SSF63862">
    <property type="entry name" value="Thiamin pyrophosphokinase, substrate-binding domain"/>
    <property type="match status" value="1"/>
</dbReference>
<dbReference type="GO" id="GO:0006772">
    <property type="term" value="P:thiamine metabolic process"/>
    <property type="evidence" value="ECO:0007669"/>
    <property type="project" value="UniProtKB-UniRule"/>
</dbReference>
<gene>
    <name evidence="7" type="ORF">SH1V18_41770</name>
</gene>
<keyword evidence="8" id="KW-1185">Reference proteome</keyword>
<dbReference type="InterPro" id="IPR036759">
    <property type="entry name" value="TPK_catalytic_sf"/>
</dbReference>
<dbReference type="Pfam" id="PF04265">
    <property type="entry name" value="TPK_B1_binding"/>
    <property type="match status" value="1"/>
</dbReference>
<dbReference type="InterPro" id="IPR007373">
    <property type="entry name" value="Thiamin_PyroPKinase_B1-bd"/>
</dbReference>
<evidence type="ECO:0000256" key="3">
    <source>
        <dbReference type="ARBA" id="ARBA00022777"/>
    </source>
</evidence>
<name>A0A9W6DHL7_9FIRM</name>
<keyword evidence="3" id="KW-0418">Kinase</keyword>
<dbReference type="InterPro" id="IPR053149">
    <property type="entry name" value="TPK"/>
</dbReference>
<evidence type="ECO:0000313" key="7">
    <source>
        <dbReference type="EMBL" id="GKX31697.1"/>
    </source>
</evidence>
<organism evidence="7 8">
    <name type="scientific">Vallitalea longa</name>
    <dbReference type="NCBI Taxonomy" id="2936439"/>
    <lineage>
        <taxon>Bacteria</taxon>
        <taxon>Bacillati</taxon>
        <taxon>Bacillota</taxon>
        <taxon>Clostridia</taxon>
        <taxon>Lachnospirales</taxon>
        <taxon>Vallitaleaceae</taxon>
        <taxon>Vallitalea</taxon>
    </lineage>
</organism>
<dbReference type="InterPro" id="IPR036371">
    <property type="entry name" value="TPK_B1-bd_sf"/>
</dbReference>
<dbReference type="PANTHER" id="PTHR41299">
    <property type="entry name" value="THIAMINE PYROPHOSPHOKINASE"/>
    <property type="match status" value="1"/>
</dbReference>
<dbReference type="NCBIfam" id="TIGR01378">
    <property type="entry name" value="thi_PPkinase"/>
    <property type="match status" value="1"/>
</dbReference>
<dbReference type="PANTHER" id="PTHR41299:SF1">
    <property type="entry name" value="THIAMINE PYROPHOSPHOKINASE"/>
    <property type="match status" value="1"/>
</dbReference>
<dbReference type="SMART" id="SM00983">
    <property type="entry name" value="TPK_B1_binding"/>
    <property type="match status" value="1"/>
</dbReference>
<accession>A0A9W6DHL7</accession>
<evidence type="ECO:0000259" key="6">
    <source>
        <dbReference type="SMART" id="SM00983"/>
    </source>
</evidence>
<dbReference type="EC" id="2.7.6.2" evidence="5"/>
<dbReference type="GO" id="GO:0030975">
    <property type="term" value="F:thiamine binding"/>
    <property type="evidence" value="ECO:0007669"/>
    <property type="project" value="InterPro"/>
</dbReference>
<dbReference type="GO" id="GO:0009229">
    <property type="term" value="P:thiamine diphosphate biosynthetic process"/>
    <property type="evidence" value="ECO:0007669"/>
    <property type="project" value="InterPro"/>
</dbReference>
<dbReference type="EMBL" id="BRLB01000020">
    <property type="protein sequence ID" value="GKX31697.1"/>
    <property type="molecule type" value="Genomic_DNA"/>
</dbReference>
<dbReference type="GO" id="GO:0004788">
    <property type="term" value="F:thiamine diphosphokinase activity"/>
    <property type="evidence" value="ECO:0007669"/>
    <property type="project" value="UniProtKB-UniRule"/>
</dbReference>
<dbReference type="GO" id="GO:0016301">
    <property type="term" value="F:kinase activity"/>
    <property type="evidence" value="ECO:0007669"/>
    <property type="project" value="UniProtKB-KW"/>
</dbReference>
<reference evidence="7" key="1">
    <citation type="submission" date="2022-06" db="EMBL/GenBank/DDBJ databases">
        <title>Vallitalea longa sp. nov., an anaerobic bacterium isolated from marine sediment.</title>
        <authorList>
            <person name="Hirano S."/>
            <person name="Terahara T."/>
            <person name="Mori K."/>
            <person name="Hamada M."/>
            <person name="Matsumoto R."/>
            <person name="Kobayashi T."/>
        </authorList>
    </citation>
    <scope>NUCLEOTIDE SEQUENCE</scope>
    <source>
        <strain evidence="7">SH18-1</strain>
    </source>
</reference>
<proteinExistence type="predicted"/>
<evidence type="ECO:0000256" key="2">
    <source>
        <dbReference type="ARBA" id="ARBA00022741"/>
    </source>
</evidence>
<comment type="caution">
    <text evidence="7">The sequence shown here is derived from an EMBL/GenBank/DDBJ whole genome shotgun (WGS) entry which is preliminary data.</text>
</comment>
<dbReference type="Pfam" id="PF04263">
    <property type="entry name" value="TPK_catalytic"/>
    <property type="match status" value="1"/>
</dbReference>
<keyword evidence="2" id="KW-0547">Nucleotide-binding</keyword>
<dbReference type="InterPro" id="IPR007371">
    <property type="entry name" value="TPK_catalytic"/>
</dbReference>
<dbReference type="Proteomes" id="UP001144256">
    <property type="component" value="Unassembled WGS sequence"/>
</dbReference>